<evidence type="ECO:0000259" key="3">
    <source>
        <dbReference type="Pfam" id="PF13717"/>
    </source>
</evidence>
<feature type="region of interest" description="Disordered" evidence="1">
    <location>
        <begin position="130"/>
        <end position="196"/>
    </location>
</feature>
<evidence type="ECO:0000256" key="1">
    <source>
        <dbReference type="SAM" id="MobiDB-lite"/>
    </source>
</evidence>
<comment type="caution">
    <text evidence="4">The sequence shown here is derived from an EMBL/GenBank/DDBJ whole genome shotgun (WGS) entry which is preliminary data.</text>
</comment>
<name>A0A9D8KIM7_9DELT</name>
<dbReference type="EMBL" id="JAFGIX010000081">
    <property type="protein sequence ID" value="MBN1574500.1"/>
    <property type="molecule type" value="Genomic_DNA"/>
</dbReference>
<reference evidence="4" key="2">
    <citation type="submission" date="2021-01" db="EMBL/GenBank/DDBJ databases">
        <authorList>
            <person name="Hahn C.R."/>
            <person name="Youssef N.H."/>
            <person name="Elshahed M."/>
        </authorList>
    </citation>
    <scope>NUCLEOTIDE SEQUENCE</scope>
    <source>
        <strain evidence="4">Zod_Metabat.24</strain>
    </source>
</reference>
<accession>A0A9D8KIM7</accession>
<evidence type="ECO:0000256" key="2">
    <source>
        <dbReference type="SAM" id="Phobius"/>
    </source>
</evidence>
<organism evidence="4 5">
    <name type="scientific">Candidatus Zymogenus saltonus</name>
    <dbReference type="NCBI Taxonomy" id="2844893"/>
    <lineage>
        <taxon>Bacteria</taxon>
        <taxon>Deltaproteobacteria</taxon>
        <taxon>Candidatus Zymogenia</taxon>
        <taxon>Candidatus Zymogeniales</taxon>
        <taxon>Candidatus Zymogenaceae</taxon>
        <taxon>Candidatus Zymogenus</taxon>
    </lineage>
</organism>
<feature type="transmembrane region" description="Helical" evidence="2">
    <location>
        <begin position="108"/>
        <end position="126"/>
    </location>
</feature>
<evidence type="ECO:0000313" key="5">
    <source>
        <dbReference type="Proteomes" id="UP000809273"/>
    </source>
</evidence>
<gene>
    <name evidence="4" type="ORF">JW984_14990</name>
</gene>
<dbReference type="Proteomes" id="UP000809273">
    <property type="component" value="Unassembled WGS sequence"/>
</dbReference>
<feature type="compositionally biased region" description="Basic residues" evidence="1">
    <location>
        <begin position="77"/>
        <end position="90"/>
    </location>
</feature>
<evidence type="ECO:0000313" key="4">
    <source>
        <dbReference type="EMBL" id="MBN1574500.1"/>
    </source>
</evidence>
<dbReference type="AlphaFoldDB" id="A0A9D8KIM7"/>
<feature type="region of interest" description="Disordered" evidence="1">
    <location>
        <begin position="50"/>
        <end position="98"/>
    </location>
</feature>
<dbReference type="Pfam" id="PF13717">
    <property type="entry name" value="Zn_ribbon_4"/>
    <property type="match status" value="1"/>
</dbReference>
<keyword evidence="2" id="KW-1133">Transmembrane helix</keyword>
<sequence>MKIVCPECGFTGRIKDDEVPGPDQTIGCPKCKFRFTLEQDADYFDMGTETADEPEISQTPILDSIGDPTWDGDINKRSNKSSGKRRKSKAKRDGGKRGDRIGYDVKKAIFLTISILLAIGIGFVLGKATKSAPPKVPAQPSKIVKKEEPKEKTPAPAPTEETKDEKVEETDKDKTEEVKEEPVPLPSSLDPKTEDNAETLTNVIDWENYTSDEYFNITELDTRTKEWRESNMTDIQKETEAKDYAKTFLGKNLIGQLVVKEVRRRYFSGVDFSVAIDSFPDESYKYVIKAVSAEPVSQWEHELCDVLIGMKDDETITATLRKGGKIYVEGIIYSWRMSGKTYDLYLVNSRIELLD</sequence>
<feature type="compositionally biased region" description="Basic and acidic residues" evidence="1">
    <location>
        <begin position="144"/>
        <end position="153"/>
    </location>
</feature>
<protein>
    <submittedName>
        <fullName evidence="4">Zinc-ribbon domain-containing protein</fullName>
    </submittedName>
</protein>
<reference evidence="4" key="1">
    <citation type="journal article" date="2021" name="Environ. Microbiol.">
        <title>Genomic characterization of three novel Desulfobacterota classes expand the metabolic and phylogenetic diversity of the phylum.</title>
        <authorList>
            <person name="Murphy C.L."/>
            <person name="Biggerstaff J."/>
            <person name="Eichhorn A."/>
            <person name="Ewing E."/>
            <person name="Shahan R."/>
            <person name="Soriano D."/>
            <person name="Stewart S."/>
            <person name="VanMol K."/>
            <person name="Walker R."/>
            <person name="Walters P."/>
            <person name="Elshahed M.S."/>
            <person name="Youssef N.H."/>
        </authorList>
    </citation>
    <scope>NUCLEOTIDE SEQUENCE</scope>
    <source>
        <strain evidence="4">Zod_Metabat.24</strain>
    </source>
</reference>
<dbReference type="InterPro" id="IPR011723">
    <property type="entry name" value="Znf/thioredoxin_put"/>
</dbReference>
<keyword evidence="2" id="KW-0472">Membrane</keyword>
<keyword evidence="2" id="KW-0812">Transmembrane</keyword>
<proteinExistence type="predicted"/>
<feature type="domain" description="Zinc finger/thioredoxin putative" evidence="3">
    <location>
        <begin position="1"/>
        <end position="36"/>
    </location>
</feature>
<dbReference type="NCBIfam" id="TIGR02098">
    <property type="entry name" value="MJ0042_CXXC"/>
    <property type="match status" value="1"/>
</dbReference>
<feature type="compositionally biased region" description="Basic and acidic residues" evidence="1">
    <location>
        <begin position="160"/>
        <end position="182"/>
    </location>
</feature>